<accession>A0A975YLC2</accession>
<evidence type="ECO:0000313" key="1">
    <source>
        <dbReference type="EMBL" id="QXO15483.1"/>
    </source>
</evidence>
<name>A0A975YLC2_9VIBR</name>
<organism evidence="1 2">
    <name type="scientific">Vibrio ostreae</name>
    <dbReference type="NCBI Taxonomy" id="2841925"/>
    <lineage>
        <taxon>Bacteria</taxon>
        <taxon>Pseudomonadati</taxon>
        <taxon>Pseudomonadota</taxon>
        <taxon>Gammaproteobacteria</taxon>
        <taxon>Vibrionales</taxon>
        <taxon>Vibrionaceae</taxon>
        <taxon>Vibrio</taxon>
    </lineage>
</organism>
<proteinExistence type="predicted"/>
<dbReference type="Proteomes" id="UP000694232">
    <property type="component" value="Chromosome 2"/>
</dbReference>
<dbReference type="RefSeq" id="WP_218561519.1">
    <property type="nucleotide sequence ID" value="NZ_CP076642.1"/>
</dbReference>
<keyword evidence="2" id="KW-1185">Reference proteome</keyword>
<sequence length="348" mass="39987">MKTASTLLGIILLSPVVSAQIHLGEQLRLSGFGTLSATRSDSKVPVFVHREIADAWCFDCDTTLGLQLDWLINNRWRASVQAVKRPQDHLSDPELEWAYVESAWGAYSAKVGRLRLPLFMMSEYNYVSVAYPWIRPAHDVYDSLLGITHYDGASFEWNKAVSDASQLRLSTFMAVPGDNDYRLYDTNYTLAADAAFGFTADWYQEENQYRLTYITSEANLAAYNTNIDHYDLDLFAFGINYSLAHYHVFSEFIYDRTLYANWYLGVARQFGPWQPYVQYGQRRKLNHNESYLLGLRYNITANVALNAEWQYITSQENMINGHFTRIQNPMGDIETEVEVFSAAISFTF</sequence>
<dbReference type="KEGG" id="vos:KNV97_03405"/>
<dbReference type="AlphaFoldDB" id="A0A975YLC2"/>
<evidence type="ECO:0000313" key="2">
    <source>
        <dbReference type="Proteomes" id="UP000694232"/>
    </source>
</evidence>
<reference evidence="1" key="1">
    <citation type="submission" date="2021-06" db="EMBL/GenBank/DDBJ databases">
        <title>Vibrio nov. sp., novel gut bacterium isolated from Yellow Sea oyster.</title>
        <authorList>
            <person name="Muhammad N."/>
            <person name="Nguyen T.H."/>
            <person name="Lee Y.-J."/>
            <person name="Ko J."/>
            <person name="Kim S.-G."/>
        </authorList>
    </citation>
    <scope>NUCLEOTIDE SEQUENCE</scope>
    <source>
        <strain evidence="1">OG9-811</strain>
    </source>
</reference>
<dbReference type="EMBL" id="CP076642">
    <property type="protein sequence ID" value="QXO15483.1"/>
    <property type="molecule type" value="Genomic_DNA"/>
</dbReference>
<protein>
    <submittedName>
        <fullName evidence="1">Porin</fullName>
    </submittedName>
</protein>
<gene>
    <name evidence="1" type="ORF">KNV97_03405</name>
</gene>